<dbReference type="InterPro" id="IPR036291">
    <property type="entry name" value="NAD(P)-bd_dom_sf"/>
</dbReference>
<sequence length="97" mass="10935">MDSSINETKQLVNVVKSLIYYTHGNVCFRRQFSVSGGNAGIMATPYLLSHDGIELQFATNHIGHFLLTNLLLENMKDTSRKSNTEEGLSFFHQRATE</sequence>
<organism evidence="1 2">
    <name type="scientific">Asparagus officinalis</name>
    <name type="common">Garden asparagus</name>
    <dbReference type="NCBI Taxonomy" id="4686"/>
    <lineage>
        <taxon>Eukaryota</taxon>
        <taxon>Viridiplantae</taxon>
        <taxon>Streptophyta</taxon>
        <taxon>Embryophyta</taxon>
        <taxon>Tracheophyta</taxon>
        <taxon>Spermatophyta</taxon>
        <taxon>Magnoliopsida</taxon>
        <taxon>Liliopsida</taxon>
        <taxon>Asparagales</taxon>
        <taxon>Asparagaceae</taxon>
        <taxon>Asparagoideae</taxon>
        <taxon>Asparagus</taxon>
    </lineage>
</organism>
<evidence type="ECO:0000313" key="1">
    <source>
        <dbReference type="EMBL" id="ONK68385.1"/>
    </source>
</evidence>
<dbReference type="EMBL" id="CM007385">
    <property type="protein sequence ID" value="ONK68385.1"/>
    <property type="molecule type" value="Genomic_DNA"/>
</dbReference>
<dbReference type="PANTHER" id="PTHR48476">
    <property type="entry name" value="SHORT-CHAIN DEHYDROGENASE TIC 32, CHLOROPLASTIC-LIKE"/>
    <property type="match status" value="1"/>
</dbReference>
<dbReference type="Gene3D" id="3.40.50.720">
    <property type="entry name" value="NAD(P)-binding Rossmann-like Domain"/>
    <property type="match status" value="1"/>
</dbReference>
<name>A0A5P1EQU1_ASPOF</name>
<evidence type="ECO:0000313" key="2">
    <source>
        <dbReference type="Proteomes" id="UP000243459"/>
    </source>
</evidence>
<dbReference type="PANTHER" id="PTHR48476:SF1">
    <property type="entry name" value="SHORT-CHAIN DEHYDROGENASE TIC 32, CHLOROPLASTIC-LIKE"/>
    <property type="match status" value="1"/>
</dbReference>
<protein>
    <submittedName>
        <fullName evidence="1">Uncharacterized protein</fullName>
    </submittedName>
</protein>
<dbReference type="SUPFAM" id="SSF51735">
    <property type="entry name" value="NAD(P)-binding Rossmann-fold domains"/>
    <property type="match status" value="1"/>
</dbReference>
<proteinExistence type="predicted"/>
<dbReference type="Gramene" id="ONK68385">
    <property type="protein sequence ID" value="ONK68385"/>
    <property type="gene ID" value="A4U43_C05F10870"/>
</dbReference>
<dbReference type="AlphaFoldDB" id="A0A5P1EQU1"/>
<gene>
    <name evidence="1" type="ORF">A4U43_C05F10870</name>
</gene>
<reference evidence="2" key="1">
    <citation type="journal article" date="2017" name="Nat. Commun.">
        <title>The asparagus genome sheds light on the origin and evolution of a young Y chromosome.</title>
        <authorList>
            <person name="Harkess A."/>
            <person name="Zhou J."/>
            <person name="Xu C."/>
            <person name="Bowers J.E."/>
            <person name="Van der Hulst R."/>
            <person name="Ayyampalayam S."/>
            <person name="Mercati F."/>
            <person name="Riccardi P."/>
            <person name="McKain M.R."/>
            <person name="Kakrana A."/>
            <person name="Tang H."/>
            <person name="Ray J."/>
            <person name="Groenendijk J."/>
            <person name="Arikit S."/>
            <person name="Mathioni S.M."/>
            <person name="Nakano M."/>
            <person name="Shan H."/>
            <person name="Telgmann-Rauber A."/>
            <person name="Kanno A."/>
            <person name="Yue Z."/>
            <person name="Chen H."/>
            <person name="Li W."/>
            <person name="Chen Y."/>
            <person name="Xu X."/>
            <person name="Zhang Y."/>
            <person name="Luo S."/>
            <person name="Chen H."/>
            <person name="Gao J."/>
            <person name="Mao Z."/>
            <person name="Pires J.C."/>
            <person name="Luo M."/>
            <person name="Kudrna D."/>
            <person name="Wing R.A."/>
            <person name="Meyers B.C."/>
            <person name="Yi K."/>
            <person name="Kong H."/>
            <person name="Lavrijsen P."/>
            <person name="Sunseri F."/>
            <person name="Falavigna A."/>
            <person name="Ye Y."/>
            <person name="Leebens-Mack J.H."/>
            <person name="Chen G."/>
        </authorList>
    </citation>
    <scope>NUCLEOTIDE SEQUENCE [LARGE SCALE GENOMIC DNA]</scope>
    <source>
        <strain evidence="2">cv. DH0086</strain>
    </source>
</reference>
<dbReference type="InterPro" id="IPR055280">
    <property type="entry name" value="TIC32"/>
</dbReference>
<keyword evidence="2" id="KW-1185">Reference proteome</keyword>
<dbReference type="Proteomes" id="UP000243459">
    <property type="component" value="Chromosome 5"/>
</dbReference>
<accession>A0A5P1EQU1</accession>